<keyword evidence="1" id="KW-1133">Transmembrane helix</keyword>
<evidence type="ECO:0000313" key="2">
    <source>
        <dbReference type="EMBL" id="GAA4702409.1"/>
    </source>
</evidence>
<dbReference type="RefSeq" id="WP_345382897.1">
    <property type="nucleotide sequence ID" value="NZ_BAABIC010000017.1"/>
</dbReference>
<dbReference type="EMBL" id="BAABIC010000017">
    <property type="protein sequence ID" value="GAA4702409.1"/>
    <property type="molecule type" value="Genomic_DNA"/>
</dbReference>
<keyword evidence="3" id="KW-1185">Reference proteome</keyword>
<gene>
    <name evidence="2" type="ORF">GCM10023215_47060</name>
</gene>
<evidence type="ECO:0000256" key="1">
    <source>
        <dbReference type="SAM" id="Phobius"/>
    </source>
</evidence>
<feature type="transmembrane region" description="Helical" evidence="1">
    <location>
        <begin position="24"/>
        <end position="42"/>
    </location>
</feature>
<keyword evidence="1" id="KW-0472">Membrane</keyword>
<accession>A0ABP8X9S5</accession>
<sequence length="60" mass="6348">MRFLGPLVLLTAAAGVAATTGLLVLTAILSAAAAVLWLVLNWRTRHDAPHRCTGRACFCD</sequence>
<proteinExistence type="predicted"/>
<keyword evidence="1" id="KW-0812">Transmembrane</keyword>
<protein>
    <submittedName>
        <fullName evidence="2">Uncharacterized protein</fullName>
    </submittedName>
</protein>
<name>A0ABP8X9S5_9PSEU</name>
<reference evidence="3" key="1">
    <citation type="journal article" date="2019" name="Int. J. Syst. Evol. Microbiol.">
        <title>The Global Catalogue of Microorganisms (GCM) 10K type strain sequencing project: providing services to taxonomists for standard genome sequencing and annotation.</title>
        <authorList>
            <consortium name="The Broad Institute Genomics Platform"/>
            <consortium name="The Broad Institute Genome Sequencing Center for Infectious Disease"/>
            <person name="Wu L."/>
            <person name="Ma J."/>
        </authorList>
    </citation>
    <scope>NUCLEOTIDE SEQUENCE [LARGE SCALE GENOMIC DNA]</scope>
    <source>
        <strain evidence="3">JCM 18055</strain>
    </source>
</reference>
<evidence type="ECO:0000313" key="3">
    <source>
        <dbReference type="Proteomes" id="UP001500325"/>
    </source>
</evidence>
<organism evidence="2 3">
    <name type="scientific">Pseudonocardia yuanmonensis</name>
    <dbReference type="NCBI Taxonomy" id="1095914"/>
    <lineage>
        <taxon>Bacteria</taxon>
        <taxon>Bacillati</taxon>
        <taxon>Actinomycetota</taxon>
        <taxon>Actinomycetes</taxon>
        <taxon>Pseudonocardiales</taxon>
        <taxon>Pseudonocardiaceae</taxon>
        <taxon>Pseudonocardia</taxon>
    </lineage>
</organism>
<dbReference type="Proteomes" id="UP001500325">
    <property type="component" value="Unassembled WGS sequence"/>
</dbReference>
<comment type="caution">
    <text evidence="2">The sequence shown here is derived from an EMBL/GenBank/DDBJ whole genome shotgun (WGS) entry which is preliminary data.</text>
</comment>